<keyword evidence="3" id="KW-1185">Reference proteome</keyword>
<gene>
    <name evidence="2" type="ORF">CF651_04860</name>
</gene>
<dbReference type="InterPro" id="IPR053714">
    <property type="entry name" value="Iso_Racemase_Enz_sf"/>
</dbReference>
<dbReference type="GO" id="GO:0047661">
    <property type="term" value="F:amino-acid racemase activity"/>
    <property type="evidence" value="ECO:0007669"/>
    <property type="project" value="InterPro"/>
</dbReference>
<organism evidence="2 3">
    <name type="scientific">Paenibacillus rigui</name>
    <dbReference type="NCBI Taxonomy" id="554312"/>
    <lineage>
        <taxon>Bacteria</taxon>
        <taxon>Bacillati</taxon>
        <taxon>Bacillota</taxon>
        <taxon>Bacilli</taxon>
        <taxon>Bacillales</taxon>
        <taxon>Paenibacillaceae</taxon>
        <taxon>Paenibacillus</taxon>
    </lineage>
</organism>
<comment type="caution">
    <text evidence="2">The sequence shown here is derived from an EMBL/GenBank/DDBJ whole genome shotgun (WGS) entry which is preliminary data.</text>
</comment>
<comment type="similarity">
    <text evidence="1">Belongs to the HyuE racemase family.</text>
</comment>
<dbReference type="Proteomes" id="UP000215509">
    <property type="component" value="Unassembled WGS sequence"/>
</dbReference>
<dbReference type="EMBL" id="NMQW01000005">
    <property type="protein sequence ID" value="OXM87434.1"/>
    <property type="molecule type" value="Genomic_DNA"/>
</dbReference>
<protein>
    <submittedName>
        <fullName evidence="2">Asp/Glu/hydantoin racemase</fullName>
    </submittedName>
</protein>
<reference evidence="2 3" key="1">
    <citation type="submission" date="2017-07" db="EMBL/GenBank/DDBJ databases">
        <title>Genome sequencing and assembly of Paenibacillus rigui.</title>
        <authorList>
            <person name="Mayilraj S."/>
        </authorList>
    </citation>
    <scope>NUCLEOTIDE SEQUENCE [LARGE SCALE GENOMIC DNA]</scope>
    <source>
        <strain evidence="2 3">JCM 16352</strain>
    </source>
</reference>
<accession>A0A229UVI8</accession>
<name>A0A229UVI8_9BACL</name>
<evidence type="ECO:0000313" key="2">
    <source>
        <dbReference type="EMBL" id="OXM87434.1"/>
    </source>
</evidence>
<dbReference type="Pfam" id="PF01177">
    <property type="entry name" value="Asp_Glu_race"/>
    <property type="match status" value="1"/>
</dbReference>
<dbReference type="InterPro" id="IPR015942">
    <property type="entry name" value="Asp/Glu/hydantoin_racemase"/>
</dbReference>
<dbReference type="Gene3D" id="3.40.50.12500">
    <property type="match status" value="1"/>
</dbReference>
<proteinExistence type="inferred from homology"/>
<dbReference type="AlphaFoldDB" id="A0A229UVI8"/>
<dbReference type="OrthoDB" id="978447at2"/>
<sequence>MKTVVAVYTGQGLADPVKNLFTQLMPEYRLINIIDDGLIHDVIREGTVSKAITRRLIGYYRQAADMGADLILNTCSSVGEVADYARPMFDIPIIKIDESMASEAVSRFGRIGVIATLPSTLTPTVRLLQSQAERQGRAVQVVDGLADGAYHALINGRPEDHDRLILETAERLAPDCDALVLAQGSMARMERALADRIGKPVLSSPHLGLLAVKAELERNAAVQP</sequence>
<evidence type="ECO:0000313" key="3">
    <source>
        <dbReference type="Proteomes" id="UP000215509"/>
    </source>
</evidence>
<evidence type="ECO:0000256" key="1">
    <source>
        <dbReference type="ARBA" id="ARBA00038414"/>
    </source>
</evidence>